<dbReference type="InterPro" id="IPR029044">
    <property type="entry name" value="Nucleotide-diphossugar_trans"/>
</dbReference>
<evidence type="ECO:0000313" key="1">
    <source>
        <dbReference type="EMBL" id="GAH09716.1"/>
    </source>
</evidence>
<dbReference type="AlphaFoldDB" id="X1CMP7"/>
<protein>
    <submittedName>
        <fullName evidence="1">Uncharacterized protein</fullName>
    </submittedName>
</protein>
<proteinExistence type="predicted"/>
<accession>X1CMP7</accession>
<reference evidence="1" key="1">
    <citation type="journal article" date="2014" name="Front. Microbiol.">
        <title>High frequency of phylogenetically diverse reductive dehalogenase-homologous genes in deep subseafloor sedimentary metagenomes.</title>
        <authorList>
            <person name="Kawai M."/>
            <person name="Futagami T."/>
            <person name="Toyoda A."/>
            <person name="Takaki Y."/>
            <person name="Nishi S."/>
            <person name="Hori S."/>
            <person name="Arai W."/>
            <person name="Tsubouchi T."/>
            <person name="Morono Y."/>
            <person name="Uchiyama I."/>
            <person name="Ito T."/>
            <person name="Fujiyama A."/>
            <person name="Inagaki F."/>
            <person name="Takami H."/>
        </authorList>
    </citation>
    <scope>NUCLEOTIDE SEQUENCE</scope>
    <source>
        <strain evidence="1">Expedition CK06-06</strain>
    </source>
</reference>
<name>X1CMP7_9ZZZZ</name>
<comment type="caution">
    <text evidence="1">The sequence shown here is derived from an EMBL/GenBank/DDBJ whole genome shotgun (WGS) entry which is preliminary data.</text>
</comment>
<dbReference type="EMBL" id="BART01031009">
    <property type="protein sequence ID" value="GAH09716.1"/>
    <property type="molecule type" value="Genomic_DNA"/>
</dbReference>
<sequence>MDISIIIVNYNSLDFIKKCISSIREHAGKNRL</sequence>
<organism evidence="1">
    <name type="scientific">marine sediment metagenome</name>
    <dbReference type="NCBI Taxonomy" id="412755"/>
    <lineage>
        <taxon>unclassified sequences</taxon>
        <taxon>metagenomes</taxon>
        <taxon>ecological metagenomes</taxon>
    </lineage>
</organism>
<gene>
    <name evidence="1" type="ORF">S01H4_53972</name>
</gene>
<feature type="non-terminal residue" evidence="1">
    <location>
        <position position="32"/>
    </location>
</feature>
<dbReference type="SUPFAM" id="SSF53448">
    <property type="entry name" value="Nucleotide-diphospho-sugar transferases"/>
    <property type="match status" value="1"/>
</dbReference>